<dbReference type="Gene3D" id="3.40.50.970">
    <property type="match status" value="1"/>
</dbReference>
<evidence type="ECO:0000256" key="1">
    <source>
        <dbReference type="ARBA" id="ARBA00001964"/>
    </source>
</evidence>
<evidence type="ECO:0000256" key="3">
    <source>
        <dbReference type="ARBA" id="ARBA00023052"/>
    </source>
</evidence>
<dbReference type="InterPro" id="IPR050642">
    <property type="entry name" value="PDH_E1_Alpha_Subunit"/>
</dbReference>
<dbReference type="OrthoDB" id="10256198at2759"/>
<name>A0A9P6TH87_9BASI</name>
<evidence type="ECO:0000313" key="8">
    <source>
        <dbReference type="EMBL" id="KAG0150533.1"/>
    </source>
</evidence>
<dbReference type="NCBIfam" id="TIGR03182">
    <property type="entry name" value="PDH_E1_alph_y"/>
    <property type="match status" value="1"/>
</dbReference>
<dbReference type="SUPFAM" id="SSF52518">
    <property type="entry name" value="Thiamin diphosphate-binding fold (THDP-binding)"/>
    <property type="match status" value="1"/>
</dbReference>
<dbReference type="Proteomes" id="UP000886653">
    <property type="component" value="Unassembled WGS sequence"/>
</dbReference>
<dbReference type="GO" id="GO:0004739">
    <property type="term" value="F:pyruvate dehydrogenase (acetyl-transferring) activity"/>
    <property type="evidence" value="ECO:0007669"/>
    <property type="project" value="UniProtKB-UniRule"/>
</dbReference>
<dbReference type="InterPro" id="IPR001017">
    <property type="entry name" value="DH_E1"/>
</dbReference>
<comment type="caution">
    <text evidence="8">The sequence shown here is derived from an EMBL/GenBank/DDBJ whole genome shotgun (WGS) entry which is preliminary data.</text>
</comment>
<dbReference type="CDD" id="cd02000">
    <property type="entry name" value="TPP_E1_PDC_ADC_BCADC"/>
    <property type="match status" value="1"/>
</dbReference>
<sequence length="449" mass="49338">MSSSHISRRVLLSLNPRRIPASICPVSLISPSKNFSQRLLPSSQVQSQTRSIQTAADATKIPKGDVPSDPEQHFTVNLDPEYYQAYKCDPPSLELPVTKSALVEMYRLMVTMRRMEMAADSLYKQKLIRGFCHLAIGQEAVSVGMESAIEPDDKVITAYRCHPFAVLRGGTIKGVIAELLGRQQGMSSGKGGSMHIFTKSFFGGNGIVGAQVPVGAGLALAQKYLGQDDKYASFIMYGDGASNQGQVFEAFNMAKLWNLPAVFVCENNLYGMGTSSARSSSNTKYFTRGDQIPGVQANGMDVLSVHNACKYAKEWTTAGKGPLLLEFITYRYGGHSMSDPGTTYRTREEIQHMRSTNDPIAGLRNRLLESGVVEESELKQIDKAAKAEVDVAVEEAKKSPEPDPKKDMWTDVYFKGTAPRSLRGREKEEVHYYSPEECAGHPTKPVVIS</sequence>
<protein>
    <recommendedName>
        <fullName evidence="5">Pyruvate dehydrogenase E1 component subunit alpha</fullName>
        <ecNumber evidence="5">1.2.4.1</ecNumber>
    </recommendedName>
</protein>
<keyword evidence="4 5" id="KW-0670">Pyruvate</keyword>
<keyword evidence="9" id="KW-1185">Reference proteome</keyword>
<accession>A0A9P6TH87</accession>
<dbReference type="InterPro" id="IPR029061">
    <property type="entry name" value="THDP-binding"/>
</dbReference>
<dbReference type="AlphaFoldDB" id="A0A9P6TH87"/>
<comment type="cofactor">
    <cofactor evidence="1 5">
        <name>thiamine diphosphate</name>
        <dbReference type="ChEBI" id="CHEBI:58937"/>
    </cofactor>
</comment>
<feature type="region of interest" description="Disordered" evidence="6">
    <location>
        <begin position="424"/>
        <end position="449"/>
    </location>
</feature>
<evidence type="ECO:0000259" key="7">
    <source>
        <dbReference type="Pfam" id="PF00676"/>
    </source>
</evidence>
<comment type="catalytic activity">
    <reaction evidence="5">
        <text>N(6)-[(R)-lipoyl]-L-lysyl-[protein] + pyruvate + H(+) = N(6)-[(R)-S(8)-acetyldihydrolipoyl]-L-lysyl-[protein] + CO2</text>
        <dbReference type="Rhea" id="RHEA:19189"/>
        <dbReference type="Rhea" id="RHEA-COMP:10474"/>
        <dbReference type="Rhea" id="RHEA-COMP:10478"/>
        <dbReference type="ChEBI" id="CHEBI:15361"/>
        <dbReference type="ChEBI" id="CHEBI:15378"/>
        <dbReference type="ChEBI" id="CHEBI:16526"/>
        <dbReference type="ChEBI" id="CHEBI:83099"/>
        <dbReference type="ChEBI" id="CHEBI:83111"/>
        <dbReference type="EC" id="1.2.4.1"/>
    </reaction>
</comment>
<evidence type="ECO:0000256" key="4">
    <source>
        <dbReference type="ARBA" id="ARBA00023317"/>
    </source>
</evidence>
<evidence type="ECO:0000256" key="5">
    <source>
        <dbReference type="RuleBase" id="RU361139"/>
    </source>
</evidence>
<dbReference type="GO" id="GO:0006086">
    <property type="term" value="P:pyruvate decarboxylation to acetyl-CoA"/>
    <property type="evidence" value="ECO:0007669"/>
    <property type="project" value="InterPro"/>
</dbReference>
<gene>
    <name evidence="8" type="ORF">CROQUDRAFT_652122</name>
</gene>
<dbReference type="EC" id="1.2.4.1" evidence="5"/>
<dbReference type="PANTHER" id="PTHR11516">
    <property type="entry name" value="PYRUVATE DEHYDROGENASE E1 COMPONENT, ALPHA SUBUNIT BACTERIAL AND ORGANELLAR"/>
    <property type="match status" value="1"/>
</dbReference>
<keyword evidence="2 5" id="KW-0560">Oxidoreductase</keyword>
<reference evidence="8" key="1">
    <citation type="submission" date="2013-11" db="EMBL/GenBank/DDBJ databases">
        <title>Genome sequence of the fusiform rust pathogen reveals effectors for host alternation and coevolution with pine.</title>
        <authorList>
            <consortium name="DOE Joint Genome Institute"/>
            <person name="Smith K."/>
            <person name="Pendleton A."/>
            <person name="Kubisiak T."/>
            <person name="Anderson C."/>
            <person name="Salamov A."/>
            <person name="Aerts A."/>
            <person name="Riley R."/>
            <person name="Clum A."/>
            <person name="Lindquist E."/>
            <person name="Ence D."/>
            <person name="Campbell M."/>
            <person name="Kronenberg Z."/>
            <person name="Feau N."/>
            <person name="Dhillon B."/>
            <person name="Hamelin R."/>
            <person name="Burleigh J."/>
            <person name="Smith J."/>
            <person name="Yandell M."/>
            <person name="Nelson C."/>
            <person name="Grigoriev I."/>
            <person name="Davis J."/>
        </authorList>
    </citation>
    <scope>NUCLEOTIDE SEQUENCE</scope>
    <source>
        <strain evidence="8">G11</strain>
    </source>
</reference>
<proteinExistence type="predicted"/>
<evidence type="ECO:0000256" key="6">
    <source>
        <dbReference type="SAM" id="MobiDB-lite"/>
    </source>
</evidence>
<feature type="domain" description="Dehydrogenase E1 component" evidence="7">
    <location>
        <begin position="109"/>
        <end position="405"/>
    </location>
</feature>
<dbReference type="Pfam" id="PF00676">
    <property type="entry name" value="E1_dh"/>
    <property type="match status" value="1"/>
</dbReference>
<evidence type="ECO:0000256" key="2">
    <source>
        <dbReference type="ARBA" id="ARBA00023002"/>
    </source>
</evidence>
<organism evidence="8 9">
    <name type="scientific">Cronartium quercuum f. sp. fusiforme G11</name>
    <dbReference type="NCBI Taxonomy" id="708437"/>
    <lineage>
        <taxon>Eukaryota</taxon>
        <taxon>Fungi</taxon>
        <taxon>Dikarya</taxon>
        <taxon>Basidiomycota</taxon>
        <taxon>Pucciniomycotina</taxon>
        <taxon>Pucciniomycetes</taxon>
        <taxon>Pucciniales</taxon>
        <taxon>Coleosporiaceae</taxon>
        <taxon>Cronartium</taxon>
    </lineage>
</organism>
<dbReference type="FunFam" id="3.40.50.970:FF:000013">
    <property type="entry name" value="Pyruvate dehydrogenase E1 component subunit alpha"/>
    <property type="match status" value="1"/>
</dbReference>
<dbReference type="EMBL" id="MU167218">
    <property type="protein sequence ID" value="KAG0150533.1"/>
    <property type="molecule type" value="Genomic_DNA"/>
</dbReference>
<evidence type="ECO:0000313" key="9">
    <source>
        <dbReference type="Proteomes" id="UP000886653"/>
    </source>
</evidence>
<dbReference type="InterPro" id="IPR017597">
    <property type="entry name" value="Pyrv_DH_E1_asu_subgrp-y"/>
</dbReference>
<keyword evidence="3 5" id="KW-0786">Thiamine pyrophosphate</keyword>
<comment type="function">
    <text evidence="5">The pyruvate dehydrogenase complex catalyzes the overall conversion of pyruvate to acetyl-CoA and CO(2).</text>
</comment>
<dbReference type="PANTHER" id="PTHR11516:SF60">
    <property type="entry name" value="PYRUVATE DEHYDROGENASE E1 COMPONENT SUBUNIT ALPHA"/>
    <property type="match status" value="1"/>
</dbReference>